<dbReference type="NCBIfam" id="NF003365">
    <property type="entry name" value="PRK04439.1-4"/>
    <property type="match status" value="1"/>
</dbReference>
<proteinExistence type="predicted"/>
<dbReference type="Pfam" id="PF01941">
    <property type="entry name" value="AdoMet_Synthase"/>
    <property type="match status" value="1"/>
</dbReference>
<dbReference type="STRING" id="282676.B6F84_07995"/>
<dbReference type="InterPro" id="IPR042544">
    <property type="entry name" value="AdoMet_synthase_3"/>
</dbReference>
<protein>
    <submittedName>
        <fullName evidence="1">S-adenosylmethionine synthetase</fullName>
    </submittedName>
</protein>
<evidence type="ECO:0000313" key="2">
    <source>
        <dbReference type="Proteomes" id="UP000193404"/>
    </source>
</evidence>
<reference evidence="1 2" key="1">
    <citation type="submission" date="2017-03" db="EMBL/GenBank/DDBJ databases">
        <title>Sulfur activation and transportation mechanism of thermophilic Archaea Acidianus manzaensis YN-25.</title>
        <authorList>
            <person name="Ma Y."/>
            <person name="Yang Y."/>
            <person name="Xia J."/>
        </authorList>
    </citation>
    <scope>NUCLEOTIDE SEQUENCE [LARGE SCALE GENOMIC DNA]</scope>
    <source>
        <strain evidence="1 2">YN-25</strain>
    </source>
</reference>
<dbReference type="EMBL" id="CP020477">
    <property type="protein sequence ID" value="ARM75971.1"/>
    <property type="molecule type" value="Genomic_DNA"/>
</dbReference>
<dbReference type="Gene3D" id="3.30.300.10">
    <property type="match status" value="1"/>
</dbReference>
<dbReference type="PANTHER" id="PTHR36697:SF1">
    <property type="entry name" value="S-ADENOSYLMETHIONINE SYNTHASE"/>
    <property type="match status" value="1"/>
</dbReference>
<keyword evidence="2" id="KW-1185">Reference proteome</keyword>
<dbReference type="Gene3D" id="3.30.300.280">
    <property type="entry name" value="S-adenosylmethionine synthetase, C-terminal domain"/>
    <property type="match status" value="2"/>
</dbReference>
<gene>
    <name evidence="1" type="ORF">B6F84_07995</name>
</gene>
<dbReference type="AlphaFoldDB" id="A0A1W6K073"/>
<sequence>MKNIVVEPARTQDMNALPVELVERKGTGHPDYIADSASEEASRKLSLYYLKKYGTILHHNLDKTLVVGGQAQPEFKGGEVIQPIYIIVAGRATTEVRTESGIDNVPAGTIIVESVKDWIKNNFRYLDAEKHVIVDYKIGKGSTDLVGIFDKGKKSTPLSNDTSFGVGFAPFSILENLVYQTERFLNSKDIKSQLPEIGEDIKVMGLRKDKDIYLTIAMSTISQLIEDMDHYLSIKDEVMQKVLDLANKLAPDYNTNVYINTGDKIDQGIIYMTVTGTSAEHGDDGMTGRGNRGVGLITPMRPMSLEATAGKNPVNHVGKIYNIMSMLISKKILDESKIKNVQVEILGQIGRPIDDPLVVNVEVVPENGKITDEIKNQINGIVEEYLESFSKITEMILDGKISMF</sequence>
<dbReference type="OrthoDB" id="204488at2157"/>
<dbReference type="GeneID" id="41590850"/>
<dbReference type="RefSeq" id="WP_148691751.1">
    <property type="nucleotide sequence ID" value="NZ_CP020477.1"/>
</dbReference>
<dbReference type="NCBIfam" id="NF003366">
    <property type="entry name" value="PRK04439.1-5"/>
    <property type="match status" value="1"/>
</dbReference>
<accession>A0A1W6K073</accession>
<dbReference type="InterPro" id="IPR027790">
    <property type="entry name" value="AdoMet_synthase_2_family"/>
</dbReference>
<name>A0A1W6K073_9CREN</name>
<evidence type="ECO:0000313" key="1">
    <source>
        <dbReference type="EMBL" id="ARM75971.1"/>
    </source>
</evidence>
<organism evidence="1 2">
    <name type="scientific">Acidianus manzaensis</name>
    <dbReference type="NCBI Taxonomy" id="282676"/>
    <lineage>
        <taxon>Archaea</taxon>
        <taxon>Thermoproteota</taxon>
        <taxon>Thermoprotei</taxon>
        <taxon>Sulfolobales</taxon>
        <taxon>Sulfolobaceae</taxon>
        <taxon>Acidianus</taxon>
    </lineage>
</organism>
<dbReference type="KEGG" id="aman:B6F84_07995"/>
<dbReference type="PANTHER" id="PTHR36697">
    <property type="entry name" value="S-ADENOSYLMETHIONINE SYNTHASE"/>
    <property type="match status" value="1"/>
</dbReference>
<dbReference type="Proteomes" id="UP000193404">
    <property type="component" value="Chromosome"/>
</dbReference>